<evidence type="ECO:0000256" key="1">
    <source>
        <dbReference type="SAM" id="Phobius"/>
    </source>
</evidence>
<dbReference type="EMBL" id="KV417601">
    <property type="protein sequence ID" value="KZP15705.1"/>
    <property type="molecule type" value="Genomic_DNA"/>
</dbReference>
<accession>A0A166EFB6</accession>
<sequence length="129" mass="14427">MFLGIKMGMVGAICRIQFWNRLFGKETLKSNGRPPPETQLYMGQVDGILVPIGLFAFAFTTYASVPWIIPNSKYSVHPILLRALVVYSELSAFEVSCFTFLMPATCVQYVVFVRNVHGPHNLNHDGLSS</sequence>
<evidence type="ECO:0000313" key="3">
    <source>
        <dbReference type="Proteomes" id="UP000076532"/>
    </source>
</evidence>
<keyword evidence="1" id="KW-1133">Transmembrane helix</keyword>
<name>A0A166EFB6_9AGAM</name>
<proteinExistence type="predicted"/>
<keyword evidence="1" id="KW-0812">Transmembrane</keyword>
<dbReference type="Proteomes" id="UP000076532">
    <property type="component" value="Unassembled WGS sequence"/>
</dbReference>
<evidence type="ECO:0000313" key="2">
    <source>
        <dbReference type="EMBL" id="KZP15705.1"/>
    </source>
</evidence>
<keyword evidence="1" id="KW-0472">Membrane</keyword>
<protein>
    <submittedName>
        <fullName evidence="2">Uncharacterized protein</fullName>
    </submittedName>
</protein>
<organism evidence="2 3">
    <name type="scientific">Athelia psychrophila</name>
    <dbReference type="NCBI Taxonomy" id="1759441"/>
    <lineage>
        <taxon>Eukaryota</taxon>
        <taxon>Fungi</taxon>
        <taxon>Dikarya</taxon>
        <taxon>Basidiomycota</taxon>
        <taxon>Agaricomycotina</taxon>
        <taxon>Agaricomycetes</taxon>
        <taxon>Agaricomycetidae</taxon>
        <taxon>Atheliales</taxon>
        <taxon>Atheliaceae</taxon>
        <taxon>Athelia</taxon>
    </lineage>
</organism>
<dbReference type="OrthoDB" id="3561359at2759"/>
<dbReference type="STRING" id="436010.A0A166EFB6"/>
<feature type="transmembrane region" description="Helical" evidence="1">
    <location>
        <begin position="48"/>
        <end position="69"/>
    </location>
</feature>
<keyword evidence="3" id="KW-1185">Reference proteome</keyword>
<dbReference type="AlphaFoldDB" id="A0A166EFB6"/>
<reference evidence="2 3" key="1">
    <citation type="journal article" date="2016" name="Mol. Biol. Evol.">
        <title>Comparative Genomics of Early-Diverging Mushroom-Forming Fungi Provides Insights into the Origins of Lignocellulose Decay Capabilities.</title>
        <authorList>
            <person name="Nagy L.G."/>
            <person name="Riley R."/>
            <person name="Tritt A."/>
            <person name="Adam C."/>
            <person name="Daum C."/>
            <person name="Floudas D."/>
            <person name="Sun H."/>
            <person name="Yadav J.S."/>
            <person name="Pangilinan J."/>
            <person name="Larsson K.H."/>
            <person name="Matsuura K."/>
            <person name="Barry K."/>
            <person name="Labutti K."/>
            <person name="Kuo R."/>
            <person name="Ohm R.A."/>
            <person name="Bhattacharya S.S."/>
            <person name="Shirouzu T."/>
            <person name="Yoshinaga Y."/>
            <person name="Martin F.M."/>
            <person name="Grigoriev I.V."/>
            <person name="Hibbett D.S."/>
        </authorList>
    </citation>
    <scope>NUCLEOTIDE SEQUENCE [LARGE SCALE GENOMIC DNA]</scope>
    <source>
        <strain evidence="2 3">CBS 109695</strain>
    </source>
</reference>
<feature type="transmembrane region" description="Helical" evidence="1">
    <location>
        <begin position="90"/>
        <end position="112"/>
    </location>
</feature>
<gene>
    <name evidence="2" type="ORF">FIBSPDRAFT_76288</name>
</gene>